<dbReference type="InterPro" id="IPR050832">
    <property type="entry name" value="Bact_Acetyltransf"/>
</dbReference>
<comment type="caution">
    <text evidence="4">The sequence shown here is derived from an EMBL/GenBank/DDBJ whole genome shotgun (WGS) entry which is preliminary data.</text>
</comment>
<gene>
    <name evidence="4" type="ORF">GCM10010994_10810</name>
</gene>
<evidence type="ECO:0000256" key="1">
    <source>
        <dbReference type="ARBA" id="ARBA00022679"/>
    </source>
</evidence>
<accession>A0A916TZV6</accession>
<sequence length="128" mass="13736">MHAVSPPGQAFALDLSGLRSPGITVWSAWDSGIVLGVGALKELGDRRGEIKSMRTHPDHLRKGVGTAILDHLIAEARLRGLTCLSLETGTGPIFEPALAMYRSRGFRSGAAFADYDASAFNQFMHLSL</sequence>
<dbReference type="PROSITE" id="PS51186">
    <property type="entry name" value="GNAT"/>
    <property type="match status" value="1"/>
</dbReference>
<name>A0A916TZV6_9HYPH</name>
<evidence type="ECO:0000313" key="5">
    <source>
        <dbReference type="Proteomes" id="UP000637002"/>
    </source>
</evidence>
<dbReference type="EMBL" id="BMGG01000002">
    <property type="protein sequence ID" value="GGC53633.1"/>
    <property type="molecule type" value="Genomic_DNA"/>
</dbReference>
<dbReference type="InterPro" id="IPR000182">
    <property type="entry name" value="GNAT_dom"/>
</dbReference>
<dbReference type="Proteomes" id="UP000637002">
    <property type="component" value="Unassembled WGS sequence"/>
</dbReference>
<dbReference type="PANTHER" id="PTHR43877">
    <property type="entry name" value="AMINOALKYLPHOSPHONATE N-ACETYLTRANSFERASE-RELATED-RELATED"/>
    <property type="match status" value="1"/>
</dbReference>
<dbReference type="GO" id="GO:0016747">
    <property type="term" value="F:acyltransferase activity, transferring groups other than amino-acyl groups"/>
    <property type="evidence" value="ECO:0007669"/>
    <property type="project" value="InterPro"/>
</dbReference>
<dbReference type="PANTHER" id="PTHR43877:SF5">
    <property type="entry name" value="BLL8307 PROTEIN"/>
    <property type="match status" value="1"/>
</dbReference>
<dbReference type="RefSeq" id="WP_244641804.1">
    <property type="nucleotide sequence ID" value="NZ_BMGG01000002.1"/>
</dbReference>
<dbReference type="InterPro" id="IPR016181">
    <property type="entry name" value="Acyl_CoA_acyltransferase"/>
</dbReference>
<dbReference type="CDD" id="cd04301">
    <property type="entry name" value="NAT_SF"/>
    <property type="match status" value="1"/>
</dbReference>
<feature type="domain" description="N-acetyltransferase" evidence="3">
    <location>
        <begin position="1"/>
        <end position="128"/>
    </location>
</feature>
<organism evidence="4 5">
    <name type="scientific">Chelatococcus reniformis</name>
    <dbReference type="NCBI Taxonomy" id="1494448"/>
    <lineage>
        <taxon>Bacteria</taxon>
        <taxon>Pseudomonadati</taxon>
        <taxon>Pseudomonadota</taxon>
        <taxon>Alphaproteobacteria</taxon>
        <taxon>Hyphomicrobiales</taxon>
        <taxon>Chelatococcaceae</taxon>
        <taxon>Chelatococcus</taxon>
    </lineage>
</organism>
<keyword evidence="1" id="KW-0808">Transferase</keyword>
<protein>
    <submittedName>
        <fullName evidence="4">N-acetyltransferase</fullName>
    </submittedName>
</protein>
<dbReference type="Pfam" id="PF00583">
    <property type="entry name" value="Acetyltransf_1"/>
    <property type="match status" value="1"/>
</dbReference>
<dbReference type="SUPFAM" id="SSF55729">
    <property type="entry name" value="Acyl-CoA N-acyltransferases (Nat)"/>
    <property type="match status" value="1"/>
</dbReference>
<keyword evidence="5" id="KW-1185">Reference proteome</keyword>
<dbReference type="Gene3D" id="3.40.630.30">
    <property type="match status" value="1"/>
</dbReference>
<proteinExistence type="predicted"/>
<evidence type="ECO:0000259" key="3">
    <source>
        <dbReference type="PROSITE" id="PS51186"/>
    </source>
</evidence>
<evidence type="ECO:0000313" key="4">
    <source>
        <dbReference type="EMBL" id="GGC53633.1"/>
    </source>
</evidence>
<dbReference type="AlphaFoldDB" id="A0A916TZV6"/>
<reference evidence="4" key="1">
    <citation type="journal article" date="2014" name="Int. J. Syst. Evol. Microbiol.">
        <title>Complete genome sequence of Corynebacterium casei LMG S-19264T (=DSM 44701T), isolated from a smear-ripened cheese.</title>
        <authorList>
            <consortium name="US DOE Joint Genome Institute (JGI-PGF)"/>
            <person name="Walter F."/>
            <person name="Albersmeier A."/>
            <person name="Kalinowski J."/>
            <person name="Ruckert C."/>
        </authorList>
    </citation>
    <scope>NUCLEOTIDE SEQUENCE</scope>
    <source>
        <strain evidence="4">CGMCC 1.12919</strain>
    </source>
</reference>
<evidence type="ECO:0000256" key="2">
    <source>
        <dbReference type="ARBA" id="ARBA00023315"/>
    </source>
</evidence>
<reference evidence="4" key="2">
    <citation type="submission" date="2020-09" db="EMBL/GenBank/DDBJ databases">
        <authorList>
            <person name="Sun Q."/>
            <person name="Zhou Y."/>
        </authorList>
    </citation>
    <scope>NUCLEOTIDE SEQUENCE</scope>
    <source>
        <strain evidence="4">CGMCC 1.12919</strain>
    </source>
</reference>
<keyword evidence="2" id="KW-0012">Acyltransferase</keyword>